<dbReference type="Gene3D" id="3.40.50.200">
    <property type="entry name" value="Peptidase S8/S53 domain"/>
    <property type="match status" value="1"/>
</dbReference>
<evidence type="ECO:0000259" key="9">
    <source>
        <dbReference type="PROSITE" id="PS51695"/>
    </source>
</evidence>
<reference evidence="11" key="1">
    <citation type="journal article" date="2019" name="Int. J. Syst. Evol. Microbiol.">
        <title>The Global Catalogue of Microorganisms (GCM) 10K type strain sequencing project: providing services to taxonomists for standard genome sequencing and annotation.</title>
        <authorList>
            <consortium name="The Broad Institute Genomics Platform"/>
            <consortium name="The Broad Institute Genome Sequencing Center for Infectious Disease"/>
            <person name="Wu L."/>
            <person name="Ma J."/>
        </authorList>
    </citation>
    <scope>NUCLEOTIDE SEQUENCE [LARGE SCALE GENOMIC DNA]</scope>
    <source>
        <strain evidence="11">JCM 4087</strain>
    </source>
</reference>
<dbReference type="PANTHER" id="PTHR14218">
    <property type="entry name" value="PROTEASE S8 TRIPEPTIDYL PEPTIDASE I CLN2"/>
    <property type="match status" value="1"/>
</dbReference>
<evidence type="ECO:0000256" key="6">
    <source>
        <dbReference type="ARBA" id="ARBA00022837"/>
    </source>
</evidence>
<keyword evidence="4" id="KW-0378">Hydrolase</keyword>
<gene>
    <name evidence="10" type="ORF">ACFPT7_01335</name>
</gene>
<proteinExistence type="predicted"/>
<dbReference type="InterPro" id="IPR050819">
    <property type="entry name" value="Tripeptidyl-peptidase_I"/>
</dbReference>
<keyword evidence="8" id="KW-0732">Signal</keyword>
<sequence>MTHSVKLSPFSVIAPAVFFLLFAINSPAIAQSAPLMTAQARITHPIVDSDQVVLEGNVHPLAQARYDLGIVTDATPLNRMVLVLGHSSAQQADLNALTAAQQDPASPLYHQWLTPHEFGSRFGASESDVAQIATWLAAHGFLVEPVPAGRSAIVFSGTAGQVAEAFHTEMHHFNVRGAIHLANVQDPEIPQAMAGVVQGILSLHDFRRTSSTHRIAQVAQPQNTQGSVHYLFPADYATIYNLNPLYTAGENGSGVSIAIVGRSDINLSDISAFRSGSGLTANQPSVVLEGSNPGLVSGDQDESTLDVEWSGATAPGASVTFVVGASTATTDGVDLSAQYIVNHKTADIVSTSYGSCEAYMGASELVFYNNLWQQAAAEGMTSFVSSGDSGAAGCNSGSSTTGMQQGVNGLCSSPYSTCVGGTEFNEGSNTAAYWSSTNGSGGGSALSYIPEKVWNESASDGGSGLWASTGGESITYAQPTWQQGIAGASSGGKRAVPDIALTAASHDGYLINENGSWWVIAGTSAASPSFAGIMAVVEQKLGGTGQGNVNPTLYSMASSGQSPFHPTPTGNNSVPGVTGFNATGTVYNLATGLGSVNANSLAGDWPSGGTNTAKGFTLKASASSESLLPGKAASLTVATSATSGFTGTISFKAIAPSGVTVAFSPANVSAGASTTATITVSSTATASVGSIVITGTSVTMTATATVSITVAAKPTLAIALGASTVQVTQGASGAVQVTTTIGGTWSGAVSLSLSGLPTGVTASWTNGSFSPSGDGSVASTLTLRSSTTAAVSASRLEIVATGDGLTAQAPLSLQVTAAPAVTLALSPASMSMQSMSSATVTATVTPVGGVSFASSASSAIFTVTGLPGGITGSWSTPTLTAAGALQAKLTLTGSVTAASTSTQPRIAVSVPDSVSGKSYAANAVLVLNVTRVQPTLTLASSTGKVAMVQGQSGTAQITVTTGGSFNGSVMLSATGMPLGMSATWSSNSLAKSGSTATQSVLTLKASTGEALSSSTIRITATGDGISAAISLIAQVTAAPAVSAAISPAQITVQPTAMQTIDLTLTPIGGVKLTANTSDFSFSVQGLPDGVTAVWGTPTINAAGAAVVPLGLVNDGTHSGNAQVTISGTARDAVSGTQYSFRQQLILAALRPAVRRL</sequence>
<dbReference type="GO" id="GO:0008233">
    <property type="term" value="F:peptidase activity"/>
    <property type="evidence" value="ECO:0007669"/>
    <property type="project" value="UniProtKB-KW"/>
</dbReference>
<keyword evidence="3" id="KW-0479">Metal-binding</keyword>
<comment type="caution">
    <text evidence="10">The sequence shown here is derived from an EMBL/GenBank/DDBJ whole genome shotgun (WGS) entry which is preliminary data.</text>
</comment>
<evidence type="ECO:0000256" key="5">
    <source>
        <dbReference type="ARBA" id="ARBA00022825"/>
    </source>
</evidence>
<evidence type="ECO:0000256" key="4">
    <source>
        <dbReference type="ARBA" id="ARBA00022801"/>
    </source>
</evidence>
<accession>A0ABW1EAD4</accession>
<name>A0ABW1EAD4_9BACT</name>
<dbReference type="InterPro" id="IPR023828">
    <property type="entry name" value="Peptidase_S8_Ser-AS"/>
</dbReference>
<feature type="domain" description="Peptidase S53" evidence="9">
    <location>
        <begin position="230"/>
        <end position="608"/>
    </location>
</feature>
<dbReference type="InterPro" id="IPR036852">
    <property type="entry name" value="Peptidase_S8/S53_dom_sf"/>
</dbReference>
<dbReference type="PANTHER" id="PTHR14218:SF15">
    <property type="entry name" value="TRIPEPTIDYL-PEPTIDASE 1"/>
    <property type="match status" value="1"/>
</dbReference>
<evidence type="ECO:0000256" key="8">
    <source>
        <dbReference type="SAM" id="SignalP"/>
    </source>
</evidence>
<dbReference type="Proteomes" id="UP001596091">
    <property type="component" value="Unassembled WGS sequence"/>
</dbReference>
<keyword evidence="2 10" id="KW-0645">Protease</keyword>
<evidence type="ECO:0000313" key="10">
    <source>
        <dbReference type="EMBL" id="MFC5860930.1"/>
    </source>
</evidence>
<keyword evidence="11" id="KW-1185">Reference proteome</keyword>
<evidence type="ECO:0000256" key="3">
    <source>
        <dbReference type="ARBA" id="ARBA00022723"/>
    </source>
</evidence>
<evidence type="ECO:0000256" key="7">
    <source>
        <dbReference type="ARBA" id="ARBA00023145"/>
    </source>
</evidence>
<comment type="cofactor">
    <cofactor evidence="1">
        <name>Ca(2+)</name>
        <dbReference type="ChEBI" id="CHEBI:29108"/>
    </cofactor>
</comment>
<dbReference type="PROSITE" id="PS51695">
    <property type="entry name" value="SEDOLISIN"/>
    <property type="match status" value="1"/>
</dbReference>
<dbReference type="SMART" id="SM00944">
    <property type="entry name" value="Pro-kuma_activ"/>
    <property type="match status" value="1"/>
</dbReference>
<dbReference type="CDD" id="cd11377">
    <property type="entry name" value="Pro-peptidase_S53"/>
    <property type="match status" value="1"/>
</dbReference>
<dbReference type="InterPro" id="IPR015366">
    <property type="entry name" value="S53_propep"/>
</dbReference>
<dbReference type="PROSITE" id="PS00138">
    <property type="entry name" value="SUBTILASE_SER"/>
    <property type="match status" value="1"/>
</dbReference>
<dbReference type="RefSeq" id="WP_263334827.1">
    <property type="nucleotide sequence ID" value="NZ_JAGSYH010000002.1"/>
</dbReference>
<feature type="chain" id="PRO_5045338681" evidence="8">
    <location>
        <begin position="31"/>
        <end position="1156"/>
    </location>
</feature>
<dbReference type="GO" id="GO:0006508">
    <property type="term" value="P:proteolysis"/>
    <property type="evidence" value="ECO:0007669"/>
    <property type="project" value="UniProtKB-KW"/>
</dbReference>
<evidence type="ECO:0000256" key="2">
    <source>
        <dbReference type="ARBA" id="ARBA00022670"/>
    </source>
</evidence>
<protein>
    <submittedName>
        <fullName evidence="10">Protease pro-enzyme activation domain-containing protein</fullName>
    </submittedName>
</protein>
<evidence type="ECO:0000313" key="11">
    <source>
        <dbReference type="Proteomes" id="UP001596091"/>
    </source>
</evidence>
<dbReference type="EMBL" id="JBHSPH010000001">
    <property type="protein sequence ID" value="MFC5860930.1"/>
    <property type="molecule type" value="Genomic_DNA"/>
</dbReference>
<organism evidence="10 11">
    <name type="scientific">Acidicapsa dinghuensis</name>
    <dbReference type="NCBI Taxonomy" id="2218256"/>
    <lineage>
        <taxon>Bacteria</taxon>
        <taxon>Pseudomonadati</taxon>
        <taxon>Acidobacteriota</taxon>
        <taxon>Terriglobia</taxon>
        <taxon>Terriglobales</taxon>
        <taxon>Acidobacteriaceae</taxon>
        <taxon>Acidicapsa</taxon>
    </lineage>
</organism>
<dbReference type="CDD" id="cd04056">
    <property type="entry name" value="Peptidases_S53"/>
    <property type="match status" value="1"/>
</dbReference>
<dbReference type="SUPFAM" id="SSF54897">
    <property type="entry name" value="Protease propeptides/inhibitors"/>
    <property type="match status" value="1"/>
</dbReference>
<dbReference type="Pfam" id="PF09286">
    <property type="entry name" value="Pro-kuma_activ"/>
    <property type="match status" value="1"/>
</dbReference>
<dbReference type="SUPFAM" id="SSF52743">
    <property type="entry name" value="Subtilisin-like"/>
    <property type="match status" value="1"/>
</dbReference>
<keyword evidence="5" id="KW-0720">Serine protease</keyword>
<keyword evidence="6" id="KW-0106">Calcium</keyword>
<feature type="signal peptide" evidence="8">
    <location>
        <begin position="1"/>
        <end position="30"/>
    </location>
</feature>
<evidence type="ECO:0000256" key="1">
    <source>
        <dbReference type="ARBA" id="ARBA00001913"/>
    </source>
</evidence>
<dbReference type="InterPro" id="IPR030400">
    <property type="entry name" value="Sedolisin_dom"/>
</dbReference>
<keyword evidence="7" id="KW-0865">Zymogen</keyword>